<organism evidence="6 7">
    <name type="scientific">Pedobacter frigidisoli</name>
    <dbReference type="NCBI Taxonomy" id="2530455"/>
    <lineage>
        <taxon>Bacteria</taxon>
        <taxon>Pseudomonadati</taxon>
        <taxon>Bacteroidota</taxon>
        <taxon>Sphingobacteriia</taxon>
        <taxon>Sphingobacteriales</taxon>
        <taxon>Sphingobacteriaceae</taxon>
        <taxon>Pedobacter</taxon>
    </lineage>
</organism>
<dbReference type="SMART" id="SM00047">
    <property type="entry name" value="LYZ2"/>
    <property type="match status" value="1"/>
</dbReference>
<protein>
    <recommendedName>
        <fullName evidence="4">Peptidoglycan hydrolase</fullName>
    </recommendedName>
</protein>
<dbReference type="Pfam" id="PF01832">
    <property type="entry name" value="Glucosaminidase"/>
    <property type="match status" value="1"/>
</dbReference>
<dbReference type="Proteomes" id="UP000291485">
    <property type="component" value="Unassembled WGS sequence"/>
</dbReference>
<dbReference type="OrthoDB" id="977752at2"/>
<dbReference type="GO" id="GO:0004040">
    <property type="term" value="F:amidase activity"/>
    <property type="evidence" value="ECO:0007669"/>
    <property type="project" value="InterPro"/>
</dbReference>
<reference evidence="6 7" key="1">
    <citation type="submission" date="2019-02" db="EMBL/GenBank/DDBJ databases">
        <title>Pedobacter sp. RP-3-11 sp. nov., isolated from Arctic soil.</title>
        <authorList>
            <person name="Dahal R.H."/>
        </authorList>
    </citation>
    <scope>NUCLEOTIDE SEQUENCE [LARGE SCALE GENOMIC DNA]</scope>
    <source>
        <strain evidence="6 7">RP-3-11</strain>
    </source>
</reference>
<evidence type="ECO:0000256" key="3">
    <source>
        <dbReference type="ARBA" id="ARBA00022801"/>
    </source>
</evidence>
<keyword evidence="3" id="KW-0378">Hydrolase</keyword>
<dbReference type="AlphaFoldDB" id="A0A4R0NN37"/>
<proteinExistence type="predicted"/>
<evidence type="ECO:0000313" key="6">
    <source>
        <dbReference type="EMBL" id="TCD02320.1"/>
    </source>
</evidence>
<evidence type="ECO:0000313" key="7">
    <source>
        <dbReference type="Proteomes" id="UP000291485"/>
    </source>
</evidence>
<accession>A0A4R0NN37</accession>
<gene>
    <name evidence="6" type="ORF">EZ449_18335</name>
</gene>
<comment type="caution">
    <text evidence="6">The sequence shown here is derived from an EMBL/GenBank/DDBJ whole genome shotgun (WGS) entry which is preliminary data.</text>
</comment>
<dbReference type="Pfam" id="PF01476">
    <property type="entry name" value="LysM"/>
    <property type="match status" value="1"/>
</dbReference>
<dbReference type="EMBL" id="SJSN01000017">
    <property type="protein sequence ID" value="TCD02320.1"/>
    <property type="molecule type" value="Genomic_DNA"/>
</dbReference>
<dbReference type="PANTHER" id="PTHR33308:SF9">
    <property type="entry name" value="PEPTIDOGLYCAN HYDROLASE FLGJ"/>
    <property type="match status" value="1"/>
</dbReference>
<evidence type="ECO:0000256" key="1">
    <source>
        <dbReference type="ARBA" id="ARBA00022529"/>
    </source>
</evidence>
<dbReference type="PROSITE" id="PS51782">
    <property type="entry name" value="LYSM"/>
    <property type="match status" value="1"/>
</dbReference>
<name>A0A4R0NN37_9SPHI</name>
<dbReference type="GO" id="GO:0031640">
    <property type="term" value="P:killing of cells of another organism"/>
    <property type="evidence" value="ECO:0007669"/>
    <property type="project" value="UniProtKB-KW"/>
</dbReference>
<keyword evidence="2" id="KW-0081">Bacteriolytic enzyme</keyword>
<evidence type="ECO:0000259" key="5">
    <source>
        <dbReference type="PROSITE" id="PS51782"/>
    </source>
</evidence>
<dbReference type="InterPro" id="IPR036779">
    <property type="entry name" value="LysM_dom_sf"/>
</dbReference>
<dbReference type="Gene3D" id="1.10.530.10">
    <property type="match status" value="1"/>
</dbReference>
<dbReference type="InterPro" id="IPR018392">
    <property type="entry name" value="LysM"/>
</dbReference>
<dbReference type="PANTHER" id="PTHR33308">
    <property type="entry name" value="PEPTIDOGLYCAN HYDROLASE FLGJ"/>
    <property type="match status" value="1"/>
</dbReference>
<dbReference type="Gene3D" id="3.10.350.10">
    <property type="entry name" value="LysM domain"/>
    <property type="match status" value="1"/>
</dbReference>
<evidence type="ECO:0000256" key="4">
    <source>
        <dbReference type="ARBA" id="ARBA00032108"/>
    </source>
</evidence>
<dbReference type="SUPFAM" id="SSF54106">
    <property type="entry name" value="LysM domain"/>
    <property type="match status" value="1"/>
</dbReference>
<sequence length="287" mass="32907">MRKFIHSNNYPSLHLLIIIAVLFFSSCASRKITKNNNQIEKAANKANNNSYKSYNTLSYIDEFKGVAIEEMNAFGIPASITLAQGILESGSGNSDLAKYANNHFGIKCTSDWKGKNYFRDDDQKNDCFRVYKDARESFKDHSEFLKRKRYSFLFQLDKNDYKSWAQGLKTAGYATNPKYPDLLINTIEKYQLHQYDQSESEKQKIAREDRVFTEINENIPQEKKKFTPVETPPVGAKPILADGTYTVIKGDTLYNIAKRFNLTVDQLKMLNEMTADAIKLGQVLKVK</sequence>
<keyword evidence="1" id="KW-0929">Antimicrobial</keyword>
<feature type="domain" description="LysM" evidence="5">
    <location>
        <begin position="243"/>
        <end position="286"/>
    </location>
</feature>
<dbReference type="RefSeq" id="WP_131561604.1">
    <property type="nucleotide sequence ID" value="NZ_SJSN01000017.1"/>
</dbReference>
<evidence type="ECO:0000256" key="2">
    <source>
        <dbReference type="ARBA" id="ARBA00022638"/>
    </source>
</evidence>
<dbReference type="InterPro" id="IPR002901">
    <property type="entry name" value="MGlyc_endo_b_GlcNAc-like_dom"/>
</dbReference>
<keyword evidence="7" id="KW-1185">Reference proteome</keyword>
<dbReference type="InterPro" id="IPR051056">
    <property type="entry name" value="Glycosyl_Hydrolase_73"/>
</dbReference>
<dbReference type="SMART" id="SM00257">
    <property type="entry name" value="LysM"/>
    <property type="match status" value="1"/>
</dbReference>
<dbReference type="PROSITE" id="PS51257">
    <property type="entry name" value="PROKAR_LIPOPROTEIN"/>
    <property type="match status" value="1"/>
</dbReference>
<dbReference type="CDD" id="cd00118">
    <property type="entry name" value="LysM"/>
    <property type="match status" value="1"/>
</dbReference>
<dbReference type="GO" id="GO:0042742">
    <property type="term" value="P:defense response to bacterium"/>
    <property type="evidence" value="ECO:0007669"/>
    <property type="project" value="UniProtKB-KW"/>
</dbReference>